<sequence>MSATAQAEQRTAPAERRPRVLRGLPWLVWRQHRTAFWIGIAMAVVGSAVMIYQRAGLTDLLHHAAQPGKEGADQAFRTHYDPFFQDASDFLQSLPALIGVFLGAPLVAADRERGTARLVTTQSTGRNRWIATKLGMAAAVTLVCTVALAAAFTWLWEPAHLLLFGGDWLGAGVFDITGPMPVAFSLLMLVTGVAIGMLLRRVVTAMAVTLVAGFAAQVAWDYVRPMLATPRVLTYPYGDDHGIDQLPQGAVQVDNWISTADGKLYGFGTCVNDAHPDACRAKLGIVNNYVEYFGYDQMRGMQWLGAGILLALAAAITVFVLWWVRRRPM</sequence>
<feature type="transmembrane region" description="Helical" evidence="1">
    <location>
        <begin position="202"/>
        <end position="220"/>
    </location>
</feature>
<feature type="transmembrane region" description="Helical" evidence="1">
    <location>
        <begin position="176"/>
        <end position="195"/>
    </location>
</feature>
<keyword evidence="3" id="KW-1185">Reference proteome</keyword>
<evidence type="ECO:0000313" key="2">
    <source>
        <dbReference type="EMBL" id="KOG89457.1"/>
    </source>
</evidence>
<dbReference type="RefSeq" id="WP_030876471.1">
    <property type="nucleotide sequence ID" value="NZ_JBIRHZ010000001.1"/>
</dbReference>
<keyword evidence="1" id="KW-0472">Membrane</keyword>
<comment type="caution">
    <text evidence="2">The sequence shown here is derived from an EMBL/GenBank/DDBJ whole genome shotgun (WGS) entry which is preliminary data.</text>
</comment>
<evidence type="ECO:0000256" key="1">
    <source>
        <dbReference type="SAM" id="Phobius"/>
    </source>
</evidence>
<feature type="transmembrane region" description="Helical" evidence="1">
    <location>
        <begin position="130"/>
        <end position="156"/>
    </location>
</feature>
<keyword evidence="1" id="KW-1133">Transmembrane helix</keyword>
<keyword evidence="1" id="KW-0812">Transmembrane</keyword>
<feature type="transmembrane region" description="Helical" evidence="1">
    <location>
        <begin position="90"/>
        <end position="109"/>
    </location>
</feature>
<gene>
    <name evidence="2" type="ORF">ADK38_14180</name>
</gene>
<dbReference type="EMBL" id="LGUT01001190">
    <property type="protein sequence ID" value="KOG89457.1"/>
    <property type="molecule type" value="Genomic_DNA"/>
</dbReference>
<protein>
    <recommendedName>
        <fullName evidence="4">Transmembrane transport protein</fullName>
    </recommendedName>
</protein>
<feature type="transmembrane region" description="Helical" evidence="1">
    <location>
        <begin position="303"/>
        <end position="324"/>
    </location>
</feature>
<name>A0ABR5J7W7_9ACTN</name>
<accession>A0ABR5J7W7</accession>
<evidence type="ECO:0008006" key="4">
    <source>
        <dbReference type="Google" id="ProtNLM"/>
    </source>
</evidence>
<proteinExistence type="predicted"/>
<evidence type="ECO:0000313" key="3">
    <source>
        <dbReference type="Proteomes" id="UP000037020"/>
    </source>
</evidence>
<feature type="transmembrane region" description="Helical" evidence="1">
    <location>
        <begin position="34"/>
        <end position="52"/>
    </location>
</feature>
<dbReference type="Proteomes" id="UP000037020">
    <property type="component" value="Unassembled WGS sequence"/>
</dbReference>
<reference evidence="2 3" key="1">
    <citation type="submission" date="2015-07" db="EMBL/GenBank/DDBJ databases">
        <authorList>
            <person name="Ju K.-S."/>
            <person name="Doroghazi J.R."/>
            <person name="Metcalf W.W."/>
        </authorList>
    </citation>
    <scope>NUCLEOTIDE SEQUENCE [LARGE SCALE GENOMIC DNA]</scope>
    <source>
        <strain evidence="2 3">NRRL B-3589</strain>
    </source>
</reference>
<organism evidence="2 3">
    <name type="scientific">Streptomyces varsoviensis</name>
    <dbReference type="NCBI Taxonomy" id="67373"/>
    <lineage>
        <taxon>Bacteria</taxon>
        <taxon>Bacillati</taxon>
        <taxon>Actinomycetota</taxon>
        <taxon>Actinomycetes</taxon>
        <taxon>Kitasatosporales</taxon>
        <taxon>Streptomycetaceae</taxon>
        <taxon>Streptomyces</taxon>
    </lineage>
</organism>